<evidence type="ECO:0000313" key="10">
    <source>
        <dbReference type="Proteomes" id="UP000650628"/>
    </source>
</evidence>
<dbReference type="SMART" id="SM00382">
    <property type="entry name" value="AAA"/>
    <property type="match status" value="2"/>
</dbReference>
<evidence type="ECO:0000256" key="5">
    <source>
        <dbReference type="ARBA" id="ARBA00022741"/>
    </source>
</evidence>
<protein>
    <submittedName>
        <fullName evidence="9">Oligopeptide ABC transporter ATP-binding protein OppF</fullName>
    </submittedName>
</protein>
<gene>
    <name evidence="9" type="primary">oppD</name>
    <name evidence="9" type="ORF">Pmi06nite_52170</name>
</gene>
<keyword evidence="3" id="KW-0813">Transport</keyword>
<dbReference type="InterPro" id="IPR027417">
    <property type="entry name" value="P-loop_NTPase"/>
</dbReference>
<dbReference type="EMBL" id="BOOO01000030">
    <property type="protein sequence ID" value="GII31775.1"/>
    <property type="molecule type" value="Genomic_DNA"/>
</dbReference>
<dbReference type="Gene3D" id="3.40.50.300">
    <property type="entry name" value="P-loop containing nucleotide triphosphate hydrolases"/>
    <property type="match status" value="2"/>
</dbReference>
<comment type="caution">
    <text evidence="9">The sequence shown here is derived from an EMBL/GenBank/DDBJ whole genome shotgun (WGS) entry which is preliminary data.</text>
</comment>
<keyword evidence="4" id="KW-1003">Cell membrane</keyword>
<evidence type="ECO:0000256" key="3">
    <source>
        <dbReference type="ARBA" id="ARBA00022448"/>
    </source>
</evidence>
<dbReference type="GO" id="GO:0005886">
    <property type="term" value="C:plasma membrane"/>
    <property type="evidence" value="ECO:0007669"/>
    <property type="project" value="UniProtKB-SubCell"/>
</dbReference>
<organism evidence="9 10">
    <name type="scientific">Planotetraspora mira</name>
    <dbReference type="NCBI Taxonomy" id="58121"/>
    <lineage>
        <taxon>Bacteria</taxon>
        <taxon>Bacillati</taxon>
        <taxon>Actinomycetota</taxon>
        <taxon>Actinomycetes</taxon>
        <taxon>Streptosporangiales</taxon>
        <taxon>Streptosporangiaceae</taxon>
        <taxon>Planotetraspora</taxon>
    </lineage>
</organism>
<evidence type="ECO:0000256" key="2">
    <source>
        <dbReference type="ARBA" id="ARBA00005417"/>
    </source>
</evidence>
<keyword evidence="5" id="KW-0547">Nucleotide-binding</keyword>
<accession>A0A8J3X8I0</accession>
<dbReference type="GO" id="GO:0005524">
    <property type="term" value="F:ATP binding"/>
    <property type="evidence" value="ECO:0007669"/>
    <property type="project" value="UniProtKB-KW"/>
</dbReference>
<evidence type="ECO:0000256" key="6">
    <source>
        <dbReference type="ARBA" id="ARBA00022840"/>
    </source>
</evidence>
<dbReference type="CDD" id="cd03257">
    <property type="entry name" value="ABC_NikE_OppD_transporters"/>
    <property type="match status" value="2"/>
</dbReference>
<dbReference type="PANTHER" id="PTHR43297">
    <property type="entry name" value="OLIGOPEPTIDE TRANSPORT ATP-BINDING PROTEIN APPD"/>
    <property type="match status" value="1"/>
</dbReference>
<dbReference type="NCBIfam" id="NF008453">
    <property type="entry name" value="PRK11308.1"/>
    <property type="match status" value="2"/>
</dbReference>
<feature type="domain" description="ABC transporter" evidence="8">
    <location>
        <begin position="356"/>
        <end position="606"/>
    </location>
</feature>
<dbReference type="NCBIfam" id="TIGR01727">
    <property type="entry name" value="oligo_HPY"/>
    <property type="match status" value="2"/>
</dbReference>
<name>A0A8J3X8I0_9ACTN</name>
<dbReference type="Pfam" id="PF00005">
    <property type="entry name" value="ABC_tran"/>
    <property type="match status" value="2"/>
</dbReference>
<dbReference type="PROSITE" id="PS00211">
    <property type="entry name" value="ABC_TRANSPORTER_1"/>
    <property type="match status" value="2"/>
</dbReference>
<sequence>MTQNVSAAPAGLLRIEDLHTQIRSGDTTVHVVNGVDLHVDRGEVLGIVGESGSGKTLTALSVMRLLPHGGRITGGRIMLDGRDLVPLSESGLRRVRGGEIGMVFQDPMSSLNPTMAIGDQVAEAVRLHRRVSRRQAAARAVEVLDQVGMPAAARRVHDYPHQLSGGMRQRVMIAIALACEPKLLIADEPTTALDVTIQKQILGVIDRLRRELDMGVVLVTHDLGVVAGYADRVAVMYGGRIVETAATDELYGRERHPYTAALFDALPERAVNTGEPLRTIPGQPPDLSSPITGCAFAPRCVRATDRCRAEFPAVTVEAGGHAYHCFVPLEHVGAAPRAAVAEPAAGRPSDEAPVVVELVDLHKEFPVNRGVLQRRVGSVSAVAGVSLSIRAGQTFGLVGESGCGKTTIGRILAGLERPTSGRVLYHGDDLAGLRGARRKRLLRGIQFMFQDSYAAMDPRMRAGSILAEPMRVQRSEDRTARRARVEELLGQVGMARGAVRRYPHEFSGGQRQRLGLARALALRPELVVADEPVSALDVSIQAQILNLMRDLQRQTAISYVVISHDLSVVRYISDVIGVMYLGKLVEVGPAEIVYGRPAHPYTRALIDTVPVADPPRERARRNQVLGGEIASATNPPSGCRFRTRCPYAADVCASSEPPLRPLGPGLQSVACHFPLEVSPDGST</sequence>
<keyword evidence="7" id="KW-0472">Membrane</keyword>
<evidence type="ECO:0000313" key="9">
    <source>
        <dbReference type="EMBL" id="GII31775.1"/>
    </source>
</evidence>
<dbReference type="SUPFAM" id="SSF52540">
    <property type="entry name" value="P-loop containing nucleoside triphosphate hydrolases"/>
    <property type="match status" value="2"/>
</dbReference>
<dbReference type="GO" id="GO:0016887">
    <property type="term" value="F:ATP hydrolysis activity"/>
    <property type="evidence" value="ECO:0007669"/>
    <property type="project" value="InterPro"/>
</dbReference>
<dbReference type="InterPro" id="IPR013563">
    <property type="entry name" value="Oligopep_ABC_C"/>
</dbReference>
<dbReference type="InterPro" id="IPR050388">
    <property type="entry name" value="ABC_Ni/Peptide_Import"/>
</dbReference>
<evidence type="ECO:0000256" key="4">
    <source>
        <dbReference type="ARBA" id="ARBA00022475"/>
    </source>
</evidence>
<comment type="similarity">
    <text evidence="2">Belongs to the ABC transporter superfamily.</text>
</comment>
<dbReference type="PANTHER" id="PTHR43297:SF2">
    <property type="entry name" value="DIPEPTIDE TRANSPORT ATP-BINDING PROTEIN DPPD"/>
    <property type="match status" value="1"/>
</dbReference>
<reference evidence="9 10" key="1">
    <citation type="submission" date="2021-01" db="EMBL/GenBank/DDBJ databases">
        <title>Whole genome shotgun sequence of Planotetraspora mira NBRC 15435.</title>
        <authorList>
            <person name="Komaki H."/>
            <person name="Tamura T."/>
        </authorList>
    </citation>
    <scope>NUCLEOTIDE SEQUENCE [LARGE SCALE GENOMIC DNA]</scope>
    <source>
        <strain evidence="9 10">NBRC 15435</strain>
    </source>
</reference>
<dbReference type="Proteomes" id="UP000650628">
    <property type="component" value="Unassembled WGS sequence"/>
</dbReference>
<dbReference type="FunFam" id="3.40.50.300:FF:000016">
    <property type="entry name" value="Oligopeptide ABC transporter ATP-binding component"/>
    <property type="match status" value="2"/>
</dbReference>
<dbReference type="InterPro" id="IPR003439">
    <property type="entry name" value="ABC_transporter-like_ATP-bd"/>
</dbReference>
<evidence type="ECO:0000256" key="1">
    <source>
        <dbReference type="ARBA" id="ARBA00004202"/>
    </source>
</evidence>
<keyword evidence="6 9" id="KW-0067">ATP-binding</keyword>
<dbReference type="PROSITE" id="PS50893">
    <property type="entry name" value="ABC_TRANSPORTER_2"/>
    <property type="match status" value="2"/>
</dbReference>
<feature type="domain" description="ABC transporter" evidence="8">
    <location>
        <begin position="13"/>
        <end position="263"/>
    </location>
</feature>
<dbReference type="NCBIfam" id="NF007739">
    <property type="entry name" value="PRK10419.1"/>
    <property type="match status" value="2"/>
</dbReference>
<dbReference type="InterPro" id="IPR003593">
    <property type="entry name" value="AAA+_ATPase"/>
</dbReference>
<evidence type="ECO:0000259" key="8">
    <source>
        <dbReference type="PROSITE" id="PS50893"/>
    </source>
</evidence>
<keyword evidence="10" id="KW-1185">Reference proteome</keyword>
<proteinExistence type="inferred from homology"/>
<comment type="subcellular location">
    <subcellularLocation>
        <location evidence="1">Cell membrane</location>
        <topology evidence="1">Peripheral membrane protein</topology>
    </subcellularLocation>
</comment>
<dbReference type="RefSeq" id="WP_203955681.1">
    <property type="nucleotide sequence ID" value="NZ_BOOO01000030.1"/>
</dbReference>
<evidence type="ECO:0000256" key="7">
    <source>
        <dbReference type="ARBA" id="ARBA00023136"/>
    </source>
</evidence>
<dbReference type="Pfam" id="PF08352">
    <property type="entry name" value="oligo_HPY"/>
    <property type="match status" value="2"/>
</dbReference>
<dbReference type="InterPro" id="IPR017871">
    <property type="entry name" value="ABC_transporter-like_CS"/>
</dbReference>
<dbReference type="AlphaFoldDB" id="A0A8J3X8I0"/>
<dbReference type="GO" id="GO:0015833">
    <property type="term" value="P:peptide transport"/>
    <property type="evidence" value="ECO:0007669"/>
    <property type="project" value="InterPro"/>
</dbReference>